<dbReference type="Proteomes" id="UP001345219">
    <property type="component" value="Chromosome 16"/>
</dbReference>
<dbReference type="EMBL" id="JAXIOK010000016">
    <property type="protein sequence ID" value="KAK4753124.1"/>
    <property type="molecule type" value="Genomic_DNA"/>
</dbReference>
<evidence type="ECO:0000313" key="1">
    <source>
        <dbReference type="EMBL" id="KAK4753124.1"/>
    </source>
</evidence>
<dbReference type="AlphaFoldDB" id="A0AAN7PSN2"/>
<evidence type="ECO:0000313" key="2">
    <source>
        <dbReference type="Proteomes" id="UP001345219"/>
    </source>
</evidence>
<sequence>MDSSSASRIRISVLRVKVSVYSESISLFCGESKSCRGNVAQNLPWPRYLGCRRLGMRMDMVITSQISVDSVEFLLHDLGRGTRGWSQYPEQEDYCAVQQLTVSTPASSSSSALLIQLVHRILFNPQLIPLKRAL</sequence>
<proteinExistence type="predicted"/>
<accession>A0AAN7PSN2</accession>
<comment type="caution">
    <text evidence="1">The sequence shown here is derived from an EMBL/GenBank/DDBJ whole genome shotgun (WGS) entry which is preliminary data.</text>
</comment>
<reference evidence="1 2" key="1">
    <citation type="journal article" date="2023" name="Hortic Res">
        <title>Pangenome of water caltrop reveals structural variations and asymmetric subgenome divergence after allopolyploidization.</title>
        <authorList>
            <person name="Zhang X."/>
            <person name="Chen Y."/>
            <person name="Wang L."/>
            <person name="Yuan Y."/>
            <person name="Fang M."/>
            <person name="Shi L."/>
            <person name="Lu R."/>
            <person name="Comes H.P."/>
            <person name="Ma Y."/>
            <person name="Chen Y."/>
            <person name="Huang G."/>
            <person name="Zhou Y."/>
            <person name="Zheng Z."/>
            <person name="Qiu Y."/>
        </authorList>
    </citation>
    <scope>NUCLEOTIDE SEQUENCE [LARGE SCALE GENOMIC DNA]</scope>
    <source>
        <tissue evidence="1">Roots</tissue>
    </source>
</reference>
<gene>
    <name evidence="1" type="ORF">SAY87_021922</name>
</gene>
<name>A0AAN7PSN2_9MYRT</name>
<organism evidence="1 2">
    <name type="scientific">Trapa incisa</name>
    <dbReference type="NCBI Taxonomy" id="236973"/>
    <lineage>
        <taxon>Eukaryota</taxon>
        <taxon>Viridiplantae</taxon>
        <taxon>Streptophyta</taxon>
        <taxon>Embryophyta</taxon>
        <taxon>Tracheophyta</taxon>
        <taxon>Spermatophyta</taxon>
        <taxon>Magnoliopsida</taxon>
        <taxon>eudicotyledons</taxon>
        <taxon>Gunneridae</taxon>
        <taxon>Pentapetalae</taxon>
        <taxon>rosids</taxon>
        <taxon>malvids</taxon>
        <taxon>Myrtales</taxon>
        <taxon>Lythraceae</taxon>
        <taxon>Trapa</taxon>
    </lineage>
</organism>
<keyword evidence="2" id="KW-1185">Reference proteome</keyword>
<protein>
    <submittedName>
        <fullName evidence="1">Uncharacterized protein</fullName>
    </submittedName>
</protein>